<reference evidence="2" key="2">
    <citation type="submission" date="2020-09" db="EMBL/GenBank/DDBJ databases">
        <authorList>
            <person name="Sun Q."/>
            <person name="Kim S."/>
        </authorList>
    </citation>
    <scope>NUCLEOTIDE SEQUENCE</scope>
    <source>
        <strain evidence="2">KCTC 32255</strain>
    </source>
</reference>
<dbReference type="AlphaFoldDB" id="A0A918PGV4"/>
<feature type="compositionally biased region" description="Low complexity" evidence="1">
    <location>
        <begin position="232"/>
        <end position="248"/>
    </location>
</feature>
<dbReference type="RefSeq" id="WP_229814055.1">
    <property type="nucleotide sequence ID" value="NZ_BMZA01000008.1"/>
</dbReference>
<dbReference type="EMBL" id="BMZA01000008">
    <property type="protein sequence ID" value="GGZ07245.1"/>
    <property type="molecule type" value="Genomic_DNA"/>
</dbReference>
<accession>A0A918PGV4</accession>
<organism evidence="2 3">
    <name type="scientific">Novosphingobium colocasiae</name>
    <dbReference type="NCBI Taxonomy" id="1256513"/>
    <lineage>
        <taxon>Bacteria</taxon>
        <taxon>Pseudomonadati</taxon>
        <taxon>Pseudomonadota</taxon>
        <taxon>Alphaproteobacteria</taxon>
        <taxon>Sphingomonadales</taxon>
        <taxon>Sphingomonadaceae</taxon>
        <taxon>Novosphingobium</taxon>
    </lineage>
</organism>
<sequence>MKRFVPAPACDGTAAAAVARRAFGVASLDAALGGGLALGRVHEIYAAEADDLAASAGFVMALATGLAGAEGMVLWLRPQRAVGQGGVAQAIGWAELGGVPDHGLIGVVRDSMALLRAAVDALRCPALGAVVVEGWGAMRELDLTASRRLALAAEKSGVPLLLLRPDAVPVPSAAQTRWQVAAAPSRALPGHAPGGATFDVTLLRQRSGPSGLDWRLEWDRDRRLFREAPPSGAVVPVPAHRPAAHPASAGGGGGRRAA</sequence>
<gene>
    <name evidence="2" type="ORF">GCM10011614_22690</name>
</gene>
<keyword evidence="3" id="KW-1185">Reference proteome</keyword>
<dbReference type="Proteomes" id="UP000648075">
    <property type="component" value="Unassembled WGS sequence"/>
</dbReference>
<protein>
    <recommendedName>
        <fullName evidence="4">Protein ImuA</fullName>
    </recommendedName>
</protein>
<feature type="region of interest" description="Disordered" evidence="1">
    <location>
        <begin position="232"/>
        <end position="258"/>
    </location>
</feature>
<reference evidence="2" key="1">
    <citation type="journal article" date="2014" name="Int. J. Syst. Evol. Microbiol.">
        <title>Complete genome sequence of Corynebacterium casei LMG S-19264T (=DSM 44701T), isolated from a smear-ripened cheese.</title>
        <authorList>
            <consortium name="US DOE Joint Genome Institute (JGI-PGF)"/>
            <person name="Walter F."/>
            <person name="Albersmeier A."/>
            <person name="Kalinowski J."/>
            <person name="Ruckert C."/>
        </authorList>
    </citation>
    <scope>NUCLEOTIDE SEQUENCE</scope>
    <source>
        <strain evidence="2">KCTC 32255</strain>
    </source>
</reference>
<evidence type="ECO:0000313" key="2">
    <source>
        <dbReference type="EMBL" id="GGZ07245.1"/>
    </source>
</evidence>
<evidence type="ECO:0000256" key="1">
    <source>
        <dbReference type="SAM" id="MobiDB-lite"/>
    </source>
</evidence>
<dbReference type="Gene3D" id="3.40.50.300">
    <property type="entry name" value="P-loop containing nucleotide triphosphate hydrolases"/>
    <property type="match status" value="1"/>
</dbReference>
<dbReference type="PIRSF" id="PIRSF034285">
    <property type="entry name" value="UCP034285"/>
    <property type="match status" value="1"/>
</dbReference>
<evidence type="ECO:0000313" key="3">
    <source>
        <dbReference type="Proteomes" id="UP000648075"/>
    </source>
</evidence>
<feature type="compositionally biased region" description="Gly residues" evidence="1">
    <location>
        <begin position="249"/>
        <end position="258"/>
    </location>
</feature>
<comment type="caution">
    <text evidence="2">The sequence shown here is derived from an EMBL/GenBank/DDBJ whole genome shotgun (WGS) entry which is preliminary data.</text>
</comment>
<name>A0A918PGV4_9SPHN</name>
<proteinExistence type="predicted"/>
<evidence type="ECO:0008006" key="4">
    <source>
        <dbReference type="Google" id="ProtNLM"/>
    </source>
</evidence>
<dbReference type="SUPFAM" id="SSF52540">
    <property type="entry name" value="P-loop containing nucleoside triphosphate hydrolases"/>
    <property type="match status" value="1"/>
</dbReference>
<dbReference type="InterPro" id="IPR027417">
    <property type="entry name" value="P-loop_NTPase"/>
</dbReference>
<dbReference type="InterPro" id="IPR017026">
    <property type="entry name" value="ImuA"/>
</dbReference>